<sequence>FSRCERGYLGLRCAHSELVKQPLNEEYLALIVFLTSMLLLVTALALFFALKWYKLKKSPRPDQKYMGVNTPLA</sequence>
<keyword evidence="1" id="KW-0472">Membrane</keyword>
<keyword evidence="1" id="KW-0812">Transmembrane</keyword>
<evidence type="ECO:0008006" key="4">
    <source>
        <dbReference type="Google" id="ProtNLM"/>
    </source>
</evidence>
<dbReference type="EMBL" id="KV925756">
    <property type="protein sequence ID" value="PIO36814.1"/>
    <property type="molecule type" value="Genomic_DNA"/>
</dbReference>
<evidence type="ECO:0000313" key="3">
    <source>
        <dbReference type="Proteomes" id="UP000228934"/>
    </source>
</evidence>
<proteinExistence type="predicted"/>
<feature type="transmembrane region" description="Helical" evidence="1">
    <location>
        <begin position="27"/>
        <end position="50"/>
    </location>
</feature>
<organism evidence="2 3">
    <name type="scientific">Aquarana catesbeiana</name>
    <name type="common">American bullfrog</name>
    <name type="synonym">Rana catesbeiana</name>
    <dbReference type="NCBI Taxonomy" id="8400"/>
    <lineage>
        <taxon>Eukaryota</taxon>
        <taxon>Metazoa</taxon>
        <taxon>Chordata</taxon>
        <taxon>Craniata</taxon>
        <taxon>Vertebrata</taxon>
        <taxon>Euteleostomi</taxon>
        <taxon>Amphibia</taxon>
        <taxon>Batrachia</taxon>
        <taxon>Anura</taxon>
        <taxon>Neobatrachia</taxon>
        <taxon>Ranoidea</taxon>
        <taxon>Ranidae</taxon>
        <taxon>Aquarana</taxon>
    </lineage>
</organism>
<dbReference type="Proteomes" id="UP000228934">
    <property type="component" value="Unassembled WGS sequence"/>
</dbReference>
<feature type="non-terminal residue" evidence="2">
    <location>
        <position position="1"/>
    </location>
</feature>
<keyword evidence="1" id="KW-1133">Transmembrane helix</keyword>
<reference evidence="3" key="1">
    <citation type="journal article" date="2017" name="Nat. Commun.">
        <title>The North American bullfrog draft genome provides insight into hormonal regulation of long noncoding RNA.</title>
        <authorList>
            <person name="Hammond S.A."/>
            <person name="Warren R.L."/>
            <person name="Vandervalk B.P."/>
            <person name="Kucuk E."/>
            <person name="Khan H."/>
            <person name="Gibb E.A."/>
            <person name="Pandoh P."/>
            <person name="Kirk H."/>
            <person name="Zhao Y."/>
            <person name="Jones M."/>
            <person name="Mungall A.J."/>
            <person name="Coope R."/>
            <person name="Pleasance S."/>
            <person name="Moore R.A."/>
            <person name="Holt R.A."/>
            <person name="Round J.M."/>
            <person name="Ohora S."/>
            <person name="Walle B.V."/>
            <person name="Veldhoen N."/>
            <person name="Helbing C.C."/>
            <person name="Birol I."/>
        </authorList>
    </citation>
    <scope>NUCLEOTIDE SEQUENCE [LARGE SCALE GENOMIC DNA]</scope>
</reference>
<protein>
    <recommendedName>
        <fullName evidence="4">EGF-like domain-containing protein</fullName>
    </recommendedName>
</protein>
<gene>
    <name evidence="2" type="ORF">AB205_0053990</name>
</gene>
<evidence type="ECO:0000256" key="1">
    <source>
        <dbReference type="SAM" id="Phobius"/>
    </source>
</evidence>
<keyword evidence="3" id="KW-1185">Reference proteome</keyword>
<dbReference type="AlphaFoldDB" id="A0A2G9S9Q3"/>
<name>A0A2G9S9Q3_AQUCT</name>
<evidence type="ECO:0000313" key="2">
    <source>
        <dbReference type="EMBL" id="PIO36814.1"/>
    </source>
</evidence>
<dbReference type="OrthoDB" id="6133584at2759"/>
<accession>A0A2G9S9Q3</accession>